<organism evidence="3 4">
    <name type="scientific">Shackletoniella antarctica</name>
    <dbReference type="NCBI Taxonomy" id="268115"/>
    <lineage>
        <taxon>Bacteria</taxon>
        <taxon>Bacillati</taxon>
        <taxon>Cyanobacteriota</taxon>
        <taxon>Cyanophyceae</taxon>
        <taxon>Oculatellales</taxon>
        <taxon>Oculatellaceae</taxon>
        <taxon>Shackletoniella</taxon>
    </lineage>
</organism>
<keyword evidence="3" id="KW-0436">Ligase</keyword>
<dbReference type="AlphaFoldDB" id="A0A2W4VUJ5"/>
<dbReference type="GO" id="GO:0016874">
    <property type="term" value="F:ligase activity"/>
    <property type="evidence" value="ECO:0007669"/>
    <property type="project" value="UniProtKB-KW"/>
</dbReference>
<accession>A0A2W4VUJ5</accession>
<dbReference type="InterPro" id="IPR056855">
    <property type="entry name" value="ATP-grasp_IQCH"/>
</dbReference>
<feature type="domain" description="PGM1 C-terminal" evidence="1">
    <location>
        <begin position="465"/>
        <end position="517"/>
    </location>
</feature>
<sequence>MVTAKEATTAPALATAQAAEPADCSGNFQRLQQLLRDRWVSTDDFDTEERHIVVVPSLSLDQEELLKIEGVNHYEERLLFSLIRLRNPNTRLVYVTSQPLHPSIVDYYLELLPGIPSSHARERLTLFSAYDSSRKPLSQKLLERPRLLERIRKAVNPQRAYMTCYNSTPRERDLSLALGLPLLALDPDLLYWGTKSGSREIFQRCGIPHPLGSELVFDQQALAKATAEVWEQDPSLRRIVIKLNEGFSGEGNAILDLRKLSAVTPGHAEHSDRVQAITKAFSHLSFQCDTETWEHFSATIPVLGAIAEAFIEGDHKESPSVQGRITPLGEVEILSTHDQELGGPDGQIFLGCSFPARPDYRLEIQAMGQRIGEELARQGALERYGVDFIAVAKGDPTTPEWDIQAIEINLRKGGTTHPLMAMKMLTEGRFHQADGLFYTKQEQVRYYRASDNLQKPHYRGLLPSDLMDIIVTKQLHFNSISGVGAAFHLMGSLSEYGKVGLTCIGTSPDHAREIYDQVVAALDESTGHTDIG</sequence>
<dbReference type="PANTHER" id="PTHR14465">
    <property type="entry name" value="IQ DOMAIN-CONTAINING PROTEIN H"/>
    <property type="match status" value="1"/>
</dbReference>
<gene>
    <name evidence="3" type="ORF">DCF17_19615</name>
</gene>
<dbReference type="Pfam" id="PF18105">
    <property type="entry name" value="PGM1_C"/>
    <property type="match status" value="1"/>
</dbReference>
<name>A0A2W4VUJ5_9CYAN</name>
<evidence type="ECO:0000259" key="1">
    <source>
        <dbReference type="Pfam" id="PF18105"/>
    </source>
</evidence>
<reference evidence="4" key="1">
    <citation type="submission" date="2018-04" db="EMBL/GenBank/DDBJ databases">
        <authorList>
            <person name="Cornet L."/>
        </authorList>
    </citation>
    <scope>NUCLEOTIDE SEQUENCE [LARGE SCALE GENOMIC DNA]</scope>
</reference>
<comment type="caution">
    <text evidence="3">The sequence shown here is derived from an EMBL/GenBank/DDBJ whole genome shotgun (WGS) entry which is preliminary data.</text>
</comment>
<dbReference type="Proteomes" id="UP000249081">
    <property type="component" value="Unassembled WGS sequence"/>
</dbReference>
<dbReference type="PANTHER" id="PTHR14465:SF0">
    <property type="entry name" value="IQ DOMAIN-CONTAINING PROTEIN H"/>
    <property type="match status" value="1"/>
</dbReference>
<dbReference type="EMBL" id="QBMN01000188">
    <property type="protein sequence ID" value="PZO35007.1"/>
    <property type="molecule type" value="Genomic_DNA"/>
</dbReference>
<evidence type="ECO:0000313" key="3">
    <source>
        <dbReference type="EMBL" id="PZO35007.1"/>
    </source>
</evidence>
<evidence type="ECO:0000313" key="4">
    <source>
        <dbReference type="Proteomes" id="UP000249081"/>
    </source>
</evidence>
<evidence type="ECO:0000259" key="2">
    <source>
        <dbReference type="Pfam" id="PF24923"/>
    </source>
</evidence>
<dbReference type="SUPFAM" id="SSF56059">
    <property type="entry name" value="Glutathione synthetase ATP-binding domain-like"/>
    <property type="match status" value="1"/>
</dbReference>
<feature type="domain" description="IQCH-like ATP-grasp" evidence="2">
    <location>
        <begin position="191"/>
        <end position="430"/>
    </location>
</feature>
<dbReference type="InterPro" id="IPR041356">
    <property type="entry name" value="PGM1_C"/>
</dbReference>
<dbReference type="Pfam" id="PF24923">
    <property type="entry name" value="ATP-grasp_IQCH"/>
    <property type="match status" value="1"/>
</dbReference>
<reference evidence="3 4" key="2">
    <citation type="submission" date="2018-06" db="EMBL/GenBank/DDBJ databases">
        <title>Metagenomic assembly of (sub)arctic Cyanobacteria and their associated microbiome from non-axenic cultures.</title>
        <authorList>
            <person name="Baurain D."/>
        </authorList>
    </citation>
    <scope>NUCLEOTIDE SEQUENCE [LARGE SCALE GENOMIC DNA]</scope>
    <source>
        <strain evidence="3">ULC041bin1</strain>
    </source>
</reference>
<protein>
    <submittedName>
        <fullName evidence="3">Carboxylate-amine ligase</fullName>
    </submittedName>
</protein>
<proteinExistence type="predicted"/>
<dbReference type="InterPro" id="IPR038752">
    <property type="entry name" value="IQCH"/>
</dbReference>